<evidence type="ECO:0000256" key="4">
    <source>
        <dbReference type="ARBA" id="ARBA00023263"/>
    </source>
</evidence>
<dbReference type="GO" id="GO:0009289">
    <property type="term" value="C:pilus"/>
    <property type="evidence" value="ECO:0007669"/>
    <property type="project" value="UniProtKB-SubCell"/>
</dbReference>
<reference evidence="6 7" key="1">
    <citation type="submission" date="2017-07" db="EMBL/GenBank/DDBJ databases">
        <title>blaIMP-27 on transferable plasmids in Proteus mirabilis and Providencia rettgeri.</title>
        <authorList>
            <person name="Potter R."/>
        </authorList>
    </citation>
    <scope>NUCLEOTIDE SEQUENCE [LARGE SCALE GENOMIC DNA]</scope>
    <source>
        <strain evidence="6 7">PR1</strain>
    </source>
</reference>
<dbReference type="InterPro" id="IPR008966">
    <property type="entry name" value="Adhesion_dom_sf"/>
</dbReference>
<evidence type="ECO:0000313" key="6">
    <source>
        <dbReference type="EMBL" id="OZS73046.1"/>
    </source>
</evidence>
<evidence type="ECO:0000256" key="1">
    <source>
        <dbReference type="ARBA" id="ARBA00004561"/>
    </source>
</evidence>
<evidence type="ECO:0000256" key="2">
    <source>
        <dbReference type="ARBA" id="ARBA00006671"/>
    </source>
</evidence>
<dbReference type="Gene3D" id="2.60.40.1090">
    <property type="entry name" value="Fimbrial-type adhesion domain"/>
    <property type="match status" value="1"/>
</dbReference>
<comment type="similarity">
    <text evidence="2">Belongs to the fimbrial protein family.</text>
</comment>
<feature type="signal peptide" evidence="5">
    <location>
        <begin position="1"/>
        <end position="24"/>
    </location>
</feature>
<dbReference type="InterPro" id="IPR050263">
    <property type="entry name" value="Bact_Fimbrial_Adh_Pro"/>
</dbReference>
<organism evidence="6 7">
    <name type="scientific">Providencia rettgeri</name>
    <dbReference type="NCBI Taxonomy" id="587"/>
    <lineage>
        <taxon>Bacteria</taxon>
        <taxon>Pseudomonadati</taxon>
        <taxon>Pseudomonadota</taxon>
        <taxon>Gammaproteobacteria</taxon>
        <taxon>Enterobacterales</taxon>
        <taxon>Morganellaceae</taxon>
        <taxon>Providencia</taxon>
    </lineage>
</organism>
<dbReference type="GO" id="GO:0043709">
    <property type="term" value="P:cell adhesion involved in single-species biofilm formation"/>
    <property type="evidence" value="ECO:0007669"/>
    <property type="project" value="TreeGrafter"/>
</dbReference>
<keyword evidence="4" id="KW-0281">Fimbrium</keyword>
<comment type="caution">
    <text evidence="6">The sequence shown here is derived from an EMBL/GenBank/DDBJ whole genome shotgun (WGS) entry which is preliminary data.</text>
</comment>
<dbReference type="AlphaFoldDB" id="A0A219X565"/>
<proteinExistence type="inferred from homology"/>
<dbReference type="InterPro" id="IPR036937">
    <property type="entry name" value="Adhesion_dom_fimbrial_sf"/>
</dbReference>
<accession>A0A219X565</accession>
<keyword evidence="3 5" id="KW-0732">Signal</keyword>
<dbReference type="Proteomes" id="UP000216001">
    <property type="component" value="Unassembled WGS sequence"/>
</dbReference>
<gene>
    <name evidence="6" type="ORF">CHI95_18815</name>
</gene>
<evidence type="ECO:0000313" key="7">
    <source>
        <dbReference type="Proteomes" id="UP000216001"/>
    </source>
</evidence>
<dbReference type="EMBL" id="NOWC01000027">
    <property type="protein sequence ID" value="OZS73046.1"/>
    <property type="molecule type" value="Genomic_DNA"/>
</dbReference>
<feature type="chain" id="PRO_5011258979" evidence="5">
    <location>
        <begin position="25"/>
        <end position="186"/>
    </location>
</feature>
<dbReference type="KEGG" id="prg:RB151_P104550"/>
<dbReference type="PANTHER" id="PTHR33420:SF3">
    <property type="entry name" value="FIMBRIAL SUBUNIT ELFA"/>
    <property type="match status" value="1"/>
</dbReference>
<comment type="subcellular location">
    <subcellularLocation>
        <location evidence="1">Fimbrium</location>
    </subcellularLocation>
</comment>
<protein>
    <submittedName>
        <fullName evidence="6">Type 1 fimbrial protein</fullName>
    </submittedName>
</protein>
<evidence type="ECO:0000256" key="3">
    <source>
        <dbReference type="ARBA" id="ARBA00022729"/>
    </source>
</evidence>
<name>A0A219X565_PRORE</name>
<evidence type="ECO:0000256" key="5">
    <source>
        <dbReference type="SAM" id="SignalP"/>
    </source>
</evidence>
<dbReference type="SUPFAM" id="SSF49401">
    <property type="entry name" value="Bacterial adhesins"/>
    <property type="match status" value="1"/>
</dbReference>
<dbReference type="PANTHER" id="PTHR33420">
    <property type="entry name" value="FIMBRIAL SUBUNIT ELFA-RELATED"/>
    <property type="match status" value="1"/>
</dbReference>
<dbReference type="RefSeq" id="WP_071548910.1">
    <property type="nucleotide sequence ID" value="NZ_CP017672.1"/>
</dbReference>
<sequence>MHKTLLKLTPAALLLIAVANNSHAATNAEITITGNVTAATCDVSLSRTTLDVGNYAPSDFTGVAIPIPASQAKGKFTVGIENCQTPLGIGDTANLIVTGPTLAGNSNIFNNTGTNTGIMLSLSSSPNTYITSGEKLTVATAGDPPAAGDFNGKTLSLTAGLASTSTLAGIDIGAVRAPILFSFNYN</sequence>